<dbReference type="CDD" id="cd02947">
    <property type="entry name" value="TRX_family"/>
    <property type="match status" value="1"/>
</dbReference>
<dbReference type="InterPro" id="IPR036249">
    <property type="entry name" value="Thioredoxin-like_sf"/>
</dbReference>
<feature type="chain" id="PRO_5030159897" description="Thioredoxin domain-containing protein" evidence="2">
    <location>
        <begin position="16"/>
        <end position="148"/>
    </location>
</feature>
<dbReference type="SUPFAM" id="SSF52833">
    <property type="entry name" value="Thioredoxin-like"/>
    <property type="match status" value="1"/>
</dbReference>
<evidence type="ECO:0000259" key="3">
    <source>
        <dbReference type="PROSITE" id="PS51352"/>
    </source>
</evidence>
<evidence type="ECO:0000256" key="1">
    <source>
        <dbReference type="ARBA" id="ARBA00023157"/>
    </source>
</evidence>
<organism evidence="4">
    <name type="scientific">Pelagomonas calceolata</name>
    <dbReference type="NCBI Taxonomy" id="35677"/>
    <lineage>
        <taxon>Eukaryota</taxon>
        <taxon>Sar</taxon>
        <taxon>Stramenopiles</taxon>
        <taxon>Ochrophyta</taxon>
        <taxon>Pelagophyceae</taxon>
        <taxon>Pelagomonadales</taxon>
        <taxon>Pelagomonadaceae</taxon>
        <taxon>Pelagomonas</taxon>
    </lineage>
</organism>
<dbReference type="Gene3D" id="3.40.30.10">
    <property type="entry name" value="Glutaredoxin"/>
    <property type="match status" value="1"/>
</dbReference>
<accession>A0A6U1HKG3</accession>
<dbReference type="EMBL" id="HBIW01023318">
    <property type="protein sequence ID" value="CAE0704656.1"/>
    <property type="molecule type" value="Transcribed_RNA"/>
</dbReference>
<keyword evidence="2" id="KW-0732">Signal</keyword>
<dbReference type="Pfam" id="PF00085">
    <property type="entry name" value="Thioredoxin"/>
    <property type="match status" value="1"/>
</dbReference>
<evidence type="ECO:0000256" key="2">
    <source>
        <dbReference type="SAM" id="SignalP"/>
    </source>
</evidence>
<evidence type="ECO:0000313" key="4">
    <source>
        <dbReference type="EMBL" id="CAE0704656.1"/>
    </source>
</evidence>
<dbReference type="PRINTS" id="PR00421">
    <property type="entry name" value="THIOREDOXIN"/>
</dbReference>
<protein>
    <recommendedName>
        <fullName evidence="3">Thioredoxin domain-containing protein</fullName>
    </recommendedName>
</protein>
<dbReference type="PANTHER" id="PTHR46115">
    <property type="entry name" value="THIOREDOXIN-LIKE PROTEIN 1"/>
    <property type="match status" value="1"/>
</dbReference>
<proteinExistence type="predicted"/>
<reference evidence="4" key="1">
    <citation type="submission" date="2021-01" db="EMBL/GenBank/DDBJ databases">
        <authorList>
            <person name="Corre E."/>
            <person name="Pelletier E."/>
            <person name="Niang G."/>
            <person name="Scheremetjew M."/>
            <person name="Finn R."/>
            <person name="Kale V."/>
            <person name="Holt S."/>
            <person name="Cochrane G."/>
            <person name="Meng A."/>
            <person name="Brown T."/>
            <person name="Cohen L."/>
        </authorList>
    </citation>
    <scope>NUCLEOTIDE SEQUENCE</scope>
    <source>
        <strain evidence="4">CCMP1756</strain>
    </source>
</reference>
<feature type="domain" description="Thioredoxin" evidence="3">
    <location>
        <begin position="9"/>
        <end position="140"/>
    </location>
</feature>
<dbReference type="PROSITE" id="PS51352">
    <property type="entry name" value="THIOREDOXIN_2"/>
    <property type="match status" value="1"/>
</dbReference>
<name>A0A6U1HKG3_9STRA</name>
<dbReference type="AlphaFoldDB" id="A0A6U1HKG3"/>
<feature type="signal peptide" evidence="2">
    <location>
        <begin position="1"/>
        <end position="15"/>
    </location>
</feature>
<dbReference type="InterPro" id="IPR013766">
    <property type="entry name" value="Thioredoxin_domain"/>
</dbReference>
<sequence length="148" mass="15909">MHWTHLLALLAAASARPQPHRWTRARLDVRGGASDAVATPTSLNELQLLCEKEEGVCVVDFGATWCGPCQRIAPVFDQLAEGCPDALFAKVDVDEVPDASQHYSVSALPTFLVFKDGKEVARIQGADEAGLRAALDKAGCPPPKNDIF</sequence>
<gene>
    <name evidence="4" type="ORF">PCAL00307_LOCUS20104</name>
</gene>
<keyword evidence="1" id="KW-1015">Disulfide bond</keyword>